<dbReference type="AlphaFoldDB" id="A0A9E2P097"/>
<accession>A0A9E2P097</accession>
<dbReference type="InterPro" id="IPR003425">
    <property type="entry name" value="CCB3/YggT"/>
</dbReference>
<reference evidence="3" key="2">
    <citation type="submission" date="2021-04" db="EMBL/GenBank/DDBJ databases">
        <authorList>
            <person name="Gilroy R."/>
        </authorList>
    </citation>
    <scope>NUCLEOTIDE SEQUENCE</scope>
    <source>
        <strain evidence="3">Gambia15-2214</strain>
    </source>
</reference>
<dbReference type="Pfam" id="PF02325">
    <property type="entry name" value="CCB3_YggT"/>
    <property type="match status" value="1"/>
</dbReference>
<keyword evidence="2" id="KW-1133">Transmembrane helix</keyword>
<reference evidence="3" key="1">
    <citation type="journal article" date="2021" name="PeerJ">
        <title>Extensive microbial diversity within the chicken gut microbiome revealed by metagenomics and culture.</title>
        <authorList>
            <person name="Gilroy R."/>
            <person name="Ravi A."/>
            <person name="Getino M."/>
            <person name="Pursley I."/>
            <person name="Horton D.L."/>
            <person name="Alikhan N.F."/>
            <person name="Baker D."/>
            <person name="Gharbi K."/>
            <person name="Hall N."/>
            <person name="Watson M."/>
            <person name="Adriaenssens E.M."/>
            <person name="Foster-Nyarko E."/>
            <person name="Jarju S."/>
            <person name="Secka A."/>
            <person name="Antonio M."/>
            <person name="Oren A."/>
            <person name="Chaudhuri R.R."/>
            <person name="La Ragione R."/>
            <person name="Hildebrand F."/>
            <person name="Pallen M.J."/>
        </authorList>
    </citation>
    <scope>NUCLEOTIDE SEQUENCE</scope>
    <source>
        <strain evidence="3">Gambia15-2214</strain>
    </source>
</reference>
<organism evidence="3 4">
    <name type="scientific">Candidatus Treponema excrementipullorum</name>
    <dbReference type="NCBI Taxonomy" id="2838768"/>
    <lineage>
        <taxon>Bacteria</taxon>
        <taxon>Pseudomonadati</taxon>
        <taxon>Spirochaetota</taxon>
        <taxon>Spirochaetia</taxon>
        <taxon>Spirochaetales</taxon>
        <taxon>Treponemataceae</taxon>
        <taxon>Treponema</taxon>
    </lineage>
</organism>
<evidence type="ECO:0000313" key="4">
    <source>
        <dbReference type="Proteomes" id="UP000823914"/>
    </source>
</evidence>
<feature type="transmembrane region" description="Helical" evidence="2">
    <location>
        <begin position="99"/>
        <end position="125"/>
    </location>
</feature>
<dbReference type="PANTHER" id="PTHR33219">
    <property type="entry name" value="YLMG HOMOLOG PROTEIN 2, CHLOROPLASTIC"/>
    <property type="match status" value="1"/>
</dbReference>
<feature type="transmembrane region" description="Helical" evidence="2">
    <location>
        <begin position="6"/>
        <end position="32"/>
    </location>
</feature>
<feature type="transmembrane region" description="Helical" evidence="2">
    <location>
        <begin position="164"/>
        <end position="193"/>
    </location>
</feature>
<evidence type="ECO:0000256" key="1">
    <source>
        <dbReference type="ARBA" id="ARBA00010894"/>
    </source>
</evidence>
<keyword evidence="2" id="KW-0812">Transmembrane</keyword>
<protein>
    <submittedName>
        <fullName evidence="3">YggT family protein</fullName>
    </submittedName>
</protein>
<evidence type="ECO:0000256" key="2">
    <source>
        <dbReference type="SAM" id="Phobius"/>
    </source>
</evidence>
<proteinExistence type="inferred from homology"/>
<feature type="transmembrane region" description="Helical" evidence="2">
    <location>
        <begin position="53"/>
        <end position="79"/>
    </location>
</feature>
<sequence>MSFFSLLAAAVNVYTLMCFIRIMLTWVPSLAYSKFGRIMSEICDPYLNLFRRFRFLTFGHIDFSPVLSIGLLAALSSVFESIAKTGRFSIGVIFATLTGIIWSLISSIATFLFIVILIRLIFLLIKKDSNSSFWYALDSMINPVIYKLIRVFTPRNKFIRQQTALIIALVALLLIQLLGRLIFSLIISLFLMLPI</sequence>
<comment type="similarity">
    <text evidence="1">Belongs to the YggT family.</text>
</comment>
<name>A0A9E2P097_9SPIR</name>
<dbReference type="Proteomes" id="UP000823914">
    <property type="component" value="Unassembled WGS sequence"/>
</dbReference>
<dbReference type="PANTHER" id="PTHR33219:SF14">
    <property type="entry name" value="PROTEIN COFACTOR ASSEMBLY OF COMPLEX C SUBUNIT B CCB3, CHLOROPLASTIC-RELATED"/>
    <property type="match status" value="1"/>
</dbReference>
<comment type="caution">
    <text evidence="3">The sequence shown here is derived from an EMBL/GenBank/DDBJ whole genome shotgun (WGS) entry which is preliminary data.</text>
</comment>
<dbReference type="EMBL" id="JAHLFV010000231">
    <property type="protein sequence ID" value="MBU3850894.1"/>
    <property type="molecule type" value="Genomic_DNA"/>
</dbReference>
<gene>
    <name evidence="3" type="ORF">IAA16_10040</name>
</gene>
<evidence type="ECO:0000313" key="3">
    <source>
        <dbReference type="EMBL" id="MBU3850894.1"/>
    </source>
</evidence>
<dbReference type="GO" id="GO:0016020">
    <property type="term" value="C:membrane"/>
    <property type="evidence" value="ECO:0007669"/>
    <property type="project" value="InterPro"/>
</dbReference>
<keyword evidence="2" id="KW-0472">Membrane</keyword>